<name>A0A2P5DYR6_PARAD</name>
<gene>
    <name evidence="1" type="ORF">PanWU01x14_020440</name>
</gene>
<organism evidence="1 2">
    <name type="scientific">Parasponia andersonii</name>
    <name type="common">Sponia andersonii</name>
    <dbReference type="NCBI Taxonomy" id="3476"/>
    <lineage>
        <taxon>Eukaryota</taxon>
        <taxon>Viridiplantae</taxon>
        <taxon>Streptophyta</taxon>
        <taxon>Embryophyta</taxon>
        <taxon>Tracheophyta</taxon>
        <taxon>Spermatophyta</taxon>
        <taxon>Magnoliopsida</taxon>
        <taxon>eudicotyledons</taxon>
        <taxon>Gunneridae</taxon>
        <taxon>Pentapetalae</taxon>
        <taxon>rosids</taxon>
        <taxon>fabids</taxon>
        <taxon>Rosales</taxon>
        <taxon>Cannabaceae</taxon>
        <taxon>Parasponia</taxon>
    </lineage>
</organism>
<sequence length="72" mass="7753">MGVPCSPNHGHNITLMLVCFGLKGAPNSSIFFSTLVFKLQWPKGGVHGHLIASGILLVVRIESNLISLGIQW</sequence>
<dbReference type="OrthoDB" id="10277738at2759"/>
<evidence type="ECO:0000313" key="2">
    <source>
        <dbReference type="Proteomes" id="UP000237105"/>
    </source>
</evidence>
<protein>
    <submittedName>
        <fullName evidence="1">Uncharacterized protein</fullName>
    </submittedName>
</protein>
<dbReference type="AlphaFoldDB" id="A0A2P5DYR6"/>
<dbReference type="EMBL" id="JXTB01000009">
    <property type="protein sequence ID" value="PON78406.1"/>
    <property type="molecule type" value="Genomic_DNA"/>
</dbReference>
<keyword evidence="2" id="KW-1185">Reference proteome</keyword>
<dbReference type="Proteomes" id="UP000237105">
    <property type="component" value="Unassembled WGS sequence"/>
</dbReference>
<accession>A0A2P5DYR6</accession>
<proteinExistence type="predicted"/>
<reference evidence="2" key="1">
    <citation type="submission" date="2016-06" db="EMBL/GenBank/DDBJ databases">
        <title>Parallel loss of symbiosis genes in relatives of nitrogen-fixing non-legume Parasponia.</title>
        <authorList>
            <person name="Van Velzen R."/>
            <person name="Holmer R."/>
            <person name="Bu F."/>
            <person name="Rutten L."/>
            <person name="Van Zeijl A."/>
            <person name="Liu W."/>
            <person name="Santuari L."/>
            <person name="Cao Q."/>
            <person name="Sharma T."/>
            <person name="Shen D."/>
            <person name="Roswanjaya Y."/>
            <person name="Wardhani T."/>
            <person name="Kalhor M.S."/>
            <person name="Jansen J."/>
            <person name="Van den Hoogen J."/>
            <person name="Gungor B."/>
            <person name="Hartog M."/>
            <person name="Hontelez J."/>
            <person name="Verver J."/>
            <person name="Yang W.-C."/>
            <person name="Schijlen E."/>
            <person name="Repin R."/>
            <person name="Schilthuizen M."/>
            <person name="Schranz E."/>
            <person name="Heidstra R."/>
            <person name="Miyata K."/>
            <person name="Fedorova E."/>
            <person name="Kohlen W."/>
            <person name="Bisseling T."/>
            <person name="Smit S."/>
            <person name="Geurts R."/>
        </authorList>
    </citation>
    <scope>NUCLEOTIDE SEQUENCE [LARGE SCALE GENOMIC DNA]</scope>
    <source>
        <strain evidence="2">cv. WU1-14</strain>
    </source>
</reference>
<evidence type="ECO:0000313" key="1">
    <source>
        <dbReference type="EMBL" id="PON78406.1"/>
    </source>
</evidence>
<comment type="caution">
    <text evidence="1">The sequence shown here is derived from an EMBL/GenBank/DDBJ whole genome shotgun (WGS) entry which is preliminary data.</text>
</comment>